<evidence type="ECO:0000256" key="1">
    <source>
        <dbReference type="ARBA" id="ARBA00009986"/>
    </source>
</evidence>
<sequence>MASDASAIAAYAPTALDEITVNVQTLQKTFRSNRTKDIDFRIQQLRKLYWGIHDNVPLLKEAVLRDLRKSHYESALTEINWCLQECLDQINNIHKWSKDENIPNIPLQYRLMRPRMRSEPLGTILVIGAYNFPIQLNLCPVIGAIAAGNTVLLKPSELSPCTAMVLKKIFDESLDPECYACVNGALEVSKHIMEQKFSKIVFTGGKKTGAIIAQKAGETLTPVLLELGGQNPAFVTKNADIKIAARRLLWQKCVSAGQLCLSQNYALVERSVVDEFIQALKDEVKVFMPQGTKESPDLARIVNSSHFNRLKKMLDESKGKIVVGGSMDESELFIEPTVVLVDSIEDSLMADETFGPIWSILPFDSLDDAIDIANTVDPTPLGLYTFGSDEENKKILYNVTSGGATVNDGLFHAMMNPSPLGGIGGSGQGSYHGIFSFKAFSHQRAIAEVPRWADKLLRVRYMPYDAKELKRHEAMSAGKPNFDRNGNVVKGLGYWVSFIVTLGAKKASGGALRPVNDEQQQKQQHIE</sequence>
<dbReference type="InterPro" id="IPR015590">
    <property type="entry name" value="Aldehyde_DH_dom"/>
</dbReference>
<dbReference type="PIRSF" id="PIRSF036492">
    <property type="entry name" value="ALDH"/>
    <property type="match status" value="1"/>
</dbReference>
<dbReference type="SUPFAM" id="SSF53720">
    <property type="entry name" value="ALDH-like"/>
    <property type="match status" value="1"/>
</dbReference>
<gene>
    <name evidence="5" type="ORF">PT974_11236</name>
</gene>
<dbReference type="Gene3D" id="3.40.605.10">
    <property type="entry name" value="Aldehyde Dehydrogenase, Chain A, domain 1"/>
    <property type="match status" value="1"/>
</dbReference>
<reference evidence="5 6" key="1">
    <citation type="submission" date="2024-01" db="EMBL/GenBank/DDBJ databases">
        <title>Complete genome of Cladobotryum mycophilum ATHUM6906.</title>
        <authorList>
            <person name="Christinaki A.C."/>
            <person name="Myridakis A.I."/>
            <person name="Kouvelis V.N."/>
        </authorList>
    </citation>
    <scope>NUCLEOTIDE SEQUENCE [LARGE SCALE GENOMIC DNA]</scope>
    <source>
        <strain evidence="5 6">ATHUM6906</strain>
    </source>
</reference>
<evidence type="ECO:0000313" key="5">
    <source>
        <dbReference type="EMBL" id="KAK5987118.1"/>
    </source>
</evidence>
<evidence type="ECO:0000313" key="6">
    <source>
        <dbReference type="Proteomes" id="UP001338125"/>
    </source>
</evidence>
<dbReference type="EMBL" id="JAVFKD010000016">
    <property type="protein sequence ID" value="KAK5987118.1"/>
    <property type="molecule type" value="Genomic_DNA"/>
</dbReference>
<dbReference type="Proteomes" id="UP001338125">
    <property type="component" value="Unassembled WGS sequence"/>
</dbReference>
<dbReference type="InterPro" id="IPR012394">
    <property type="entry name" value="Aldehyde_DH_NAD(P)"/>
</dbReference>
<keyword evidence="6" id="KW-1185">Reference proteome</keyword>
<name>A0ABR0S4R4_9HYPO</name>
<dbReference type="PANTHER" id="PTHR43570">
    <property type="entry name" value="ALDEHYDE DEHYDROGENASE"/>
    <property type="match status" value="1"/>
</dbReference>
<protein>
    <recommendedName>
        <fullName evidence="3">Aldehyde dehydrogenase</fullName>
    </recommendedName>
</protein>
<organism evidence="5 6">
    <name type="scientific">Cladobotryum mycophilum</name>
    <dbReference type="NCBI Taxonomy" id="491253"/>
    <lineage>
        <taxon>Eukaryota</taxon>
        <taxon>Fungi</taxon>
        <taxon>Dikarya</taxon>
        <taxon>Ascomycota</taxon>
        <taxon>Pezizomycotina</taxon>
        <taxon>Sordariomycetes</taxon>
        <taxon>Hypocreomycetidae</taxon>
        <taxon>Hypocreales</taxon>
        <taxon>Hypocreaceae</taxon>
        <taxon>Cladobotryum</taxon>
    </lineage>
</organism>
<keyword evidence="2 3" id="KW-0560">Oxidoreductase</keyword>
<evidence type="ECO:0000259" key="4">
    <source>
        <dbReference type="Pfam" id="PF00171"/>
    </source>
</evidence>
<proteinExistence type="inferred from homology"/>
<comment type="caution">
    <text evidence="5">The sequence shown here is derived from an EMBL/GenBank/DDBJ whole genome shotgun (WGS) entry which is preliminary data.</text>
</comment>
<accession>A0ABR0S4R4</accession>
<dbReference type="InterPro" id="IPR016163">
    <property type="entry name" value="Ald_DH_C"/>
</dbReference>
<dbReference type="Pfam" id="PF00171">
    <property type="entry name" value="Aldedh"/>
    <property type="match status" value="1"/>
</dbReference>
<dbReference type="InterPro" id="IPR016162">
    <property type="entry name" value="Ald_DH_N"/>
</dbReference>
<feature type="domain" description="Aldehyde dehydrogenase" evidence="4">
    <location>
        <begin position="7"/>
        <end position="445"/>
    </location>
</feature>
<comment type="similarity">
    <text evidence="1 3">Belongs to the aldehyde dehydrogenase family.</text>
</comment>
<dbReference type="InterPro" id="IPR016161">
    <property type="entry name" value="Ald_DH/histidinol_DH"/>
</dbReference>
<evidence type="ECO:0000256" key="3">
    <source>
        <dbReference type="PIRNR" id="PIRNR036492"/>
    </source>
</evidence>
<dbReference type="PANTHER" id="PTHR43570:SF11">
    <property type="entry name" value="ALDEHYDE DEHYDROGENASE"/>
    <property type="match status" value="1"/>
</dbReference>
<dbReference type="Gene3D" id="3.40.309.10">
    <property type="entry name" value="Aldehyde Dehydrogenase, Chain A, domain 2"/>
    <property type="match status" value="1"/>
</dbReference>
<evidence type="ECO:0000256" key="2">
    <source>
        <dbReference type="ARBA" id="ARBA00023002"/>
    </source>
</evidence>